<dbReference type="AlphaFoldDB" id="A0A4C1ZUI7"/>
<proteinExistence type="predicted"/>
<protein>
    <submittedName>
        <fullName evidence="1">Uncharacterized protein</fullName>
    </submittedName>
</protein>
<reference evidence="1 2" key="1">
    <citation type="journal article" date="2019" name="Commun. Biol.">
        <title>The bagworm genome reveals a unique fibroin gene that provides high tensile strength.</title>
        <authorList>
            <person name="Kono N."/>
            <person name="Nakamura H."/>
            <person name="Ohtoshi R."/>
            <person name="Tomita M."/>
            <person name="Numata K."/>
            <person name="Arakawa K."/>
        </authorList>
    </citation>
    <scope>NUCLEOTIDE SEQUENCE [LARGE SCALE GENOMIC DNA]</scope>
</reference>
<dbReference type="Proteomes" id="UP000299102">
    <property type="component" value="Unassembled WGS sequence"/>
</dbReference>
<evidence type="ECO:0000313" key="2">
    <source>
        <dbReference type="Proteomes" id="UP000299102"/>
    </source>
</evidence>
<name>A0A4C1ZUI7_EUMVA</name>
<dbReference type="EMBL" id="BGZK01002282">
    <property type="protein sequence ID" value="GBP92541.1"/>
    <property type="molecule type" value="Genomic_DNA"/>
</dbReference>
<keyword evidence="2" id="KW-1185">Reference proteome</keyword>
<gene>
    <name evidence="1" type="ORF">EVAR_100721_1</name>
</gene>
<evidence type="ECO:0000313" key="1">
    <source>
        <dbReference type="EMBL" id="GBP92541.1"/>
    </source>
</evidence>
<sequence>MWECTSQQWGEKNLAYRYVVLFYTDFIEIDIVAGSRIGIERGTRNRFENGIRIRIKSGCGSEIDNGSTVDDECRDRVRVKSTTRIGIDRHKEEGIHSMFILAKLRTLIIWVNHPQERAKQRLPG</sequence>
<comment type="caution">
    <text evidence="1">The sequence shown here is derived from an EMBL/GenBank/DDBJ whole genome shotgun (WGS) entry which is preliminary data.</text>
</comment>
<accession>A0A4C1ZUI7</accession>
<organism evidence="1 2">
    <name type="scientific">Eumeta variegata</name>
    <name type="common">Bagworm moth</name>
    <name type="synonym">Eumeta japonica</name>
    <dbReference type="NCBI Taxonomy" id="151549"/>
    <lineage>
        <taxon>Eukaryota</taxon>
        <taxon>Metazoa</taxon>
        <taxon>Ecdysozoa</taxon>
        <taxon>Arthropoda</taxon>
        <taxon>Hexapoda</taxon>
        <taxon>Insecta</taxon>
        <taxon>Pterygota</taxon>
        <taxon>Neoptera</taxon>
        <taxon>Endopterygota</taxon>
        <taxon>Lepidoptera</taxon>
        <taxon>Glossata</taxon>
        <taxon>Ditrysia</taxon>
        <taxon>Tineoidea</taxon>
        <taxon>Psychidae</taxon>
        <taxon>Oiketicinae</taxon>
        <taxon>Eumeta</taxon>
    </lineage>
</organism>